<dbReference type="InterPro" id="IPR002789">
    <property type="entry name" value="HerA_central"/>
</dbReference>
<proteinExistence type="predicted"/>
<dbReference type="InterPro" id="IPR051162">
    <property type="entry name" value="T4SS_component"/>
</dbReference>
<dbReference type="PANTHER" id="PTHR30121">
    <property type="entry name" value="UNCHARACTERIZED PROTEIN YJGR-RELATED"/>
    <property type="match status" value="1"/>
</dbReference>
<dbReference type="Proteomes" id="UP000095210">
    <property type="component" value="Chromosome"/>
</dbReference>
<feature type="region of interest" description="Disordered" evidence="1">
    <location>
        <begin position="611"/>
        <end position="664"/>
    </location>
</feature>
<dbReference type="AlphaFoldDB" id="A0AAC9HSL0"/>
<reference evidence="4" key="1">
    <citation type="submission" date="2016-03" db="EMBL/GenBank/DDBJ databases">
        <title>Complete genome sequence of the type strain Actinoalloteichus hymeniacidonis DSM 45092.</title>
        <authorList>
            <person name="Schaffert L."/>
            <person name="Albersmeier A."/>
            <person name="Winkler A."/>
            <person name="Kalinowski J."/>
            <person name="Zotchev S."/>
            <person name="Ruckert C."/>
        </authorList>
    </citation>
    <scope>NUCLEOTIDE SEQUENCE [LARGE SCALE GENOMIC DNA]</scope>
    <source>
        <strain evidence="4">HPA177(T) (DSM 45092(T))</strain>
    </source>
</reference>
<dbReference type="CDD" id="cd01127">
    <property type="entry name" value="TrwB_TraG_TraD_VirD4"/>
    <property type="match status" value="1"/>
</dbReference>
<keyword evidence="4" id="KW-1185">Reference proteome</keyword>
<dbReference type="Pfam" id="PF01935">
    <property type="entry name" value="DUF87"/>
    <property type="match status" value="1"/>
</dbReference>
<dbReference type="InterPro" id="IPR003593">
    <property type="entry name" value="AAA+_ATPase"/>
</dbReference>
<name>A0AAC9HSL0_9PSEU</name>
<sequence length="1080" mass="117617">MDEIERRVLTALRLDWAPTPDEVWRPPAAHVAELNAPVLDGVLDAFEQLRADPMAAPTALVVTGQQGAGKTHLLGAVRIEVQRSAGFFFLLSLAPRNGFWPNIVHAVLSGLDIPGPDGRPQLNSVLERLADRLELPEELHRQVVEGTGLRRDTLDEVCRRLRIVDPMHGREYRQTLRALVLSGAQAESAQEIGDSYLHSASEAVAGERSEWGIHPEAPPPQQVVNGLSRLLALAGPCVFAIDQVDTLISQSDRATDAAAPGAVSSRERLLDEMGNGLMELRETIHRTVLVLACQPQVWQGIRDHAPRAAQDRFRRELRLMGVQDPEVGRALVAARFEPVFKANDFVPPYPTWPVRPEAFETAGFSPRELLKRIDRHIESCLTSGSLVELTDLDAAEPAPVAQPRVSTPTVAADDDVLALLDSKFDDCLAMAEIERLMDKESEDREVPPTLNTALWCYVRELGGDHGRYGIEWGFADDPALHARLSLADEQDPDDQTHWCFRAIGGSNAQKAQRRIDRIQAMAFGPGLLNRHAYVLRTGNWPIDTRVSREKLDAFRTAGGVLIEEVDPEDLRIFVALGHLRRQLGEASDDLAAWLRSRRPAGHTALFRTVFGEPEPLPQASDPEPPPREPTASNEASHPTRFEWPTEDPDGSARPDAPAAAAFSTDTLSLGTRADTGEPLIVALESLRKHTAIFAGSGSGKTVLLRRLIEECALRGVSSIVLDPNNDLARLGDAWPQQPATWAADDPARAADYLANTDVVVWTPRMERGRPLSFQPLPDLAEVLSDPDEFKQALDTAVAALAPRARIDGATRKNDRYRAVLREALTAFTQAGRSGLRDFVDYLAELPEDATSLAGADVLAADLAQTLQAAMINDPLFGGAGTPLDPAVLMTPAPGRRARVSVISLVGLPTDELRRSFVNQLQMALFAWVKRNPANDRPLGGLFVMDEAQTLAPANQVTACTESTLALTAQARKYGLGLVFATQAPKGIHNRIVGNAATQYFGFINSPTQVAAAKEIAAAKSSALLDISRLTAGEFYVATEGTPFHKVNSAMCLSHHPPSPLAPEEVMSRALAGVEQQQNEE</sequence>
<dbReference type="SUPFAM" id="SSF52540">
    <property type="entry name" value="P-loop containing nucleoside triphosphate hydrolases"/>
    <property type="match status" value="2"/>
</dbReference>
<dbReference type="KEGG" id="ahm:TL08_19045"/>
<dbReference type="Gene3D" id="3.40.50.300">
    <property type="entry name" value="P-loop containing nucleotide triphosphate hydrolases"/>
    <property type="match status" value="2"/>
</dbReference>
<dbReference type="EMBL" id="CP014859">
    <property type="protein sequence ID" value="AOS64600.1"/>
    <property type="molecule type" value="Genomic_DNA"/>
</dbReference>
<evidence type="ECO:0000313" key="3">
    <source>
        <dbReference type="EMBL" id="AOS64600.1"/>
    </source>
</evidence>
<evidence type="ECO:0000313" key="4">
    <source>
        <dbReference type="Proteomes" id="UP000095210"/>
    </source>
</evidence>
<gene>
    <name evidence="3" type="ORF">TL08_19045</name>
</gene>
<dbReference type="InterPro" id="IPR027417">
    <property type="entry name" value="P-loop_NTPase"/>
</dbReference>
<feature type="domain" description="AAA+ ATPase" evidence="2">
    <location>
        <begin position="686"/>
        <end position="1006"/>
    </location>
</feature>
<dbReference type="RefSeq" id="WP_069850847.1">
    <property type="nucleotide sequence ID" value="NZ_CP014859.1"/>
</dbReference>
<organism evidence="3 4">
    <name type="scientific">Actinoalloteichus hymeniacidonis</name>
    <dbReference type="NCBI Taxonomy" id="340345"/>
    <lineage>
        <taxon>Bacteria</taxon>
        <taxon>Bacillati</taxon>
        <taxon>Actinomycetota</taxon>
        <taxon>Actinomycetes</taxon>
        <taxon>Pseudonocardiales</taxon>
        <taxon>Pseudonocardiaceae</taxon>
        <taxon>Actinoalloteichus</taxon>
    </lineage>
</organism>
<dbReference type="PANTHER" id="PTHR30121:SF11">
    <property type="entry name" value="AAA+ ATPASE DOMAIN-CONTAINING PROTEIN"/>
    <property type="match status" value="1"/>
</dbReference>
<evidence type="ECO:0000256" key="1">
    <source>
        <dbReference type="SAM" id="MobiDB-lite"/>
    </source>
</evidence>
<dbReference type="SMART" id="SM00382">
    <property type="entry name" value="AAA"/>
    <property type="match status" value="2"/>
</dbReference>
<feature type="domain" description="AAA+ ATPase" evidence="2">
    <location>
        <begin position="56"/>
        <end position="324"/>
    </location>
</feature>
<evidence type="ECO:0000259" key="2">
    <source>
        <dbReference type="SMART" id="SM00382"/>
    </source>
</evidence>
<protein>
    <submittedName>
        <fullName evidence="3">ATPase</fullName>
    </submittedName>
</protein>
<accession>A0AAC9HSL0</accession>
<feature type="compositionally biased region" description="Low complexity" evidence="1">
    <location>
        <begin position="651"/>
        <end position="661"/>
    </location>
</feature>